<comment type="caution">
    <text evidence="3">The sequence shown here is derived from an EMBL/GenBank/DDBJ whole genome shotgun (WGS) entry which is preliminary data.</text>
</comment>
<keyword evidence="2" id="KW-0472">Membrane</keyword>
<feature type="transmembrane region" description="Helical" evidence="2">
    <location>
        <begin position="273"/>
        <end position="294"/>
    </location>
</feature>
<evidence type="ECO:0000256" key="2">
    <source>
        <dbReference type="SAM" id="Phobius"/>
    </source>
</evidence>
<name>A0A9D1S5U2_9FIRM</name>
<dbReference type="Proteomes" id="UP000824111">
    <property type="component" value="Unassembled WGS sequence"/>
</dbReference>
<evidence type="ECO:0000313" key="4">
    <source>
        <dbReference type="Proteomes" id="UP000824111"/>
    </source>
</evidence>
<reference evidence="3" key="1">
    <citation type="submission" date="2020-10" db="EMBL/GenBank/DDBJ databases">
        <authorList>
            <person name="Gilroy R."/>
        </authorList>
    </citation>
    <scope>NUCLEOTIDE SEQUENCE</scope>
    <source>
        <strain evidence="3">ChiSjej4B22-9803</strain>
    </source>
</reference>
<evidence type="ECO:0000256" key="1">
    <source>
        <dbReference type="SAM" id="MobiDB-lite"/>
    </source>
</evidence>
<protein>
    <submittedName>
        <fullName evidence="3">Uncharacterized protein</fullName>
    </submittedName>
</protein>
<sequence>MVLGDLIVQITADLKGLNQGVNEGKRELSGFGEECEQIKNEIDNIFGAVSFSMIANQVKDFGLECANIASDLVEVQNVVESSFGSMSNKVEQFAQTSIQTMGISELSAKQTASTYMAMGNSMGIAQQNSAEMALQITQLSADMASFYNVTQDMAATALKSIWTGETEALKSYGIVMTEANLQEYALAQGIKTKYSEMSQAEKVALRYNYVLSTTNQLQGDFVKTSGSYANQVKILGENFDQLKGKIGESIISGLTPFANALNSILSWLNQNTWAIDLLTAAVVGLVGGLAIVNFNSLISGIQKVIQVCNLANSAFGKWSLAITAVVFAGKQIVDVWGAMDGAQKATTVLGGIVAALATATIAFAVFHASVSVGLGAAIVAGMVAAAATAKSLTAGYSDGMSGMTATDGAQEASGESGDVSSFQPAGTSYNYAGTASSRRSRKNDSTAGYATGGFPPVGQMFIAREAGPEMVGTIGGQTAVANNNQIVDAVSKGVAQAVSSVLGNSGGSAGGTMKIRGNDLVYVIDNTRKAKGAPISNNFAYGGR</sequence>
<feature type="region of interest" description="Disordered" evidence="1">
    <location>
        <begin position="406"/>
        <end position="425"/>
    </location>
</feature>
<keyword evidence="2" id="KW-0812">Transmembrane</keyword>
<dbReference type="EMBL" id="DVND01000084">
    <property type="protein sequence ID" value="HIU48349.1"/>
    <property type="molecule type" value="Genomic_DNA"/>
</dbReference>
<evidence type="ECO:0000313" key="3">
    <source>
        <dbReference type="EMBL" id="HIU48349.1"/>
    </source>
</evidence>
<dbReference type="AlphaFoldDB" id="A0A9D1S5U2"/>
<feature type="region of interest" description="Disordered" evidence="1">
    <location>
        <begin position="430"/>
        <end position="450"/>
    </location>
</feature>
<organism evidence="3 4">
    <name type="scientific">Candidatus Avimonoglobus intestinipullorum</name>
    <dbReference type="NCBI Taxonomy" id="2840699"/>
    <lineage>
        <taxon>Bacteria</taxon>
        <taxon>Bacillati</taxon>
        <taxon>Bacillota</taxon>
        <taxon>Clostridia</taxon>
        <taxon>Eubacteriales</taxon>
        <taxon>Candidatus Avimonoglobus</taxon>
    </lineage>
</organism>
<feature type="transmembrane region" description="Helical" evidence="2">
    <location>
        <begin position="372"/>
        <end position="393"/>
    </location>
</feature>
<accession>A0A9D1S5U2</accession>
<reference evidence="3" key="2">
    <citation type="journal article" date="2021" name="PeerJ">
        <title>Extensive microbial diversity within the chicken gut microbiome revealed by metagenomics and culture.</title>
        <authorList>
            <person name="Gilroy R."/>
            <person name="Ravi A."/>
            <person name="Getino M."/>
            <person name="Pursley I."/>
            <person name="Horton D.L."/>
            <person name="Alikhan N.F."/>
            <person name="Baker D."/>
            <person name="Gharbi K."/>
            <person name="Hall N."/>
            <person name="Watson M."/>
            <person name="Adriaenssens E.M."/>
            <person name="Foster-Nyarko E."/>
            <person name="Jarju S."/>
            <person name="Secka A."/>
            <person name="Antonio M."/>
            <person name="Oren A."/>
            <person name="Chaudhuri R.R."/>
            <person name="La Ragione R."/>
            <person name="Hildebrand F."/>
            <person name="Pallen M.J."/>
        </authorList>
    </citation>
    <scope>NUCLEOTIDE SEQUENCE</scope>
    <source>
        <strain evidence="3">ChiSjej4B22-9803</strain>
    </source>
</reference>
<gene>
    <name evidence="3" type="ORF">IAB04_03215</name>
</gene>
<feature type="transmembrane region" description="Helical" evidence="2">
    <location>
        <begin position="345"/>
        <end position="366"/>
    </location>
</feature>
<keyword evidence="2" id="KW-1133">Transmembrane helix</keyword>
<proteinExistence type="predicted"/>